<keyword evidence="1" id="KW-0732">Signal</keyword>
<feature type="chain" id="PRO_5012922834" evidence="1">
    <location>
        <begin position="24"/>
        <end position="115"/>
    </location>
</feature>
<accession>A0A291C2F1</accession>
<organism evidence="2">
    <name type="scientific">Conus praecellens</name>
    <name type="common">Admirable cone</name>
    <dbReference type="NCBI Taxonomy" id="128530"/>
    <lineage>
        <taxon>Eukaryota</taxon>
        <taxon>Metazoa</taxon>
        <taxon>Spiralia</taxon>
        <taxon>Lophotrochozoa</taxon>
        <taxon>Mollusca</taxon>
        <taxon>Gastropoda</taxon>
        <taxon>Caenogastropoda</taxon>
        <taxon>Neogastropoda</taxon>
        <taxon>Conoidea</taxon>
        <taxon>Conidae</taxon>
        <taxon>Conus</taxon>
        <taxon>Turriconus</taxon>
    </lineage>
</organism>
<evidence type="ECO:0000256" key="1">
    <source>
        <dbReference type="SAM" id="SignalP"/>
    </source>
</evidence>
<reference evidence="2" key="2">
    <citation type="submission" date="2017-07" db="EMBL/GenBank/DDBJ databases">
        <authorList>
            <person name="Sun Z.S."/>
            <person name="Albrecht U."/>
            <person name="Echele G."/>
            <person name="Lee C.C."/>
        </authorList>
    </citation>
    <scope>NUCLEOTIDE SEQUENCE</scope>
    <source>
        <strain evidence="2">Con-ikot-ikot_Ps48.1ii</strain>
    </source>
</reference>
<protein>
    <submittedName>
        <fullName evidence="2">Conotoxin</fullName>
    </submittedName>
</protein>
<name>A0A291C2F1_CONPC</name>
<dbReference type="EMBL" id="MF576746">
    <property type="protein sequence ID" value="ATF27580.1"/>
    <property type="molecule type" value="mRNA"/>
</dbReference>
<evidence type="ECO:0000313" key="2">
    <source>
        <dbReference type="EMBL" id="ATF27580.1"/>
    </source>
</evidence>
<reference evidence="2" key="1">
    <citation type="journal article" date="2017" name="Genome Biol. Evol.">
        <title>Divergence of the Venom Exogene Repertoire in Two Sister Species of Turriconus.</title>
        <authorList>
            <person name="Li Q."/>
            <person name="Barghi N."/>
            <person name="Lu A."/>
            <person name="Fedosov A.E."/>
            <person name="Bandyopadhyay P.K."/>
            <person name="Lluisma A.O."/>
            <person name="Concepcion G.P."/>
            <person name="Yandell M."/>
            <person name="Olivera B.M."/>
            <person name="Safavi-Hemami H."/>
        </authorList>
    </citation>
    <scope>NUCLEOTIDE SEQUENCE</scope>
    <source>
        <strain evidence="2">Con-ikot-ikot_Ps48.1ii</strain>
    </source>
</reference>
<sequence length="115" mass="13081">MTMNMSMTLIAFAMVVMASSVIGSIPRQCKGKDFPCGSKRYHRCCKYAMRDCLKTCPRDDTHKCWSPCYKTAAEKFGCRPGNGCCPTFLDRMSGCLMEDRPLKVCWRRTKSVPCR</sequence>
<feature type="signal peptide" evidence="1">
    <location>
        <begin position="1"/>
        <end position="23"/>
    </location>
</feature>
<proteinExistence type="evidence at transcript level"/>
<dbReference type="AlphaFoldDB" id="A0A291C2F1"/>